<feature type="region of interest" description="Disordered" evidence="8">
    <location>
        <begin position="465"/>
        <end position="573"/>
    </location>
</feature>
<dbReference type="HOGENOM" id="CLU_000537_8_5_1"/>
<evidence type="ECO:0000256" key="2">
    <source>
        <dbReference type="ARBA" id="ARBA00012650"/>
    </source>
</evidence>
<evidence type="ECO:0000256" key="3">
    <source>
        <dbReference type="ARBA" id="ARBA00022676"/>
    </source>
</evidence>
<feature type="domain" description="Glycosyltransferase family 28 N-terminal" evidence="9">
    <location>
        <begin position="29"/>
        <end position="163"/>
    </location>
</feature>
<dbReference type="FunFam" id="3.40.50.2000:FF:000029">
    <property type="entry name" value="Sterol 3-beta-glucosyltransferase"/>
    <property type="match status" value="1"/>
</dbReference>
<feature type="compositionally biased region" description="Basic and acidic residues" evidence="8">
    <location>
        <begin position="465"/>
        <end position="477"/>
    </location>
</feature>
<keyword evidence="4 11" id="KW-0808">Transferase</keyword>
<feature type="compositionally biased region" description="Basic and acidic residues" evidence="8">
    <location>
        <begin position="528"/>
        <end position="537"/>
    </location>
</feature>
<protein>
    <recommendedName>
        <fullName evidence="2">sterol 3beta-glucosyltransferase</fullName>
        <ecNumber evidence="2">2.4.1.173</ecNumber>
    </recommendedName>
    <alternativeName>
        <fullName evidence="5">Autophagy-related protein 26</fullName>
    </alternativeName>
</protein>
<dbReference type="GO" id="GO:0016906">
    <property type="term" value="F:sterol 3-beta-glucosyltransferase activity"/>
    <property type="evidence" value="ECO:0007669"/>
    <property type="project" value="UniProtKB-EC"/>
</dbReference>
<evidence type="ECO:0000256" key="8">
    <source>
        <dbReference type="SAM" id="MobiDB-lite"/>
    </source>
</evidence>
<dbReference type="PANTHER" id="PTHR48050:SF25">
    <property type="entry name" value="STEROL 3-BETA-GLUCOSYLTRANSFERASE"/>
    <property type="match status" value="1"/>
</dbReference>
<dbReference type="GO" id="GO:0005975">
    <property type="term" value="P:carbohydrate metabolic process"/>
    <property type="evidence" value="ECO:0007669"/>
    <property type="project" value="InterPro"/>
</dbReference>
<dbReference type="STRING" id="747525.W4KPI9"/>
<keyword evidence="3" id="KW-0328">Glycosyltransferase</keyword>
<gene>
    <name evidence="11" type="ORF">HETIRDRAFT_59790</name>
</gene>
<evidence type="ECO:0000256" key="1">
    <source>
        <dbReference type="ARBA" id="ARBA00006962"/>
    </source>
</evidence>
<dbReference type="InterPro" id="IPR004276">
    <property type="entry name" value="GlycoTrans_28_N"/>
</dbReference>
<evidence type="ECO:0000256" key="4">
    <source>
        <dbReference type="ARBA" id="ARBA00022679"/>
    </source>
</evidence>
<dbReference type="InterPro" id="IPR002213">
    <property type="entry name" value="UDP_glucos_trans"/>
</dbReference>
<evidence type="ECO:0000313" key="12">
    <source>
        <dbReference type="Proteomes" id="UP000030671"/>
    </source>
</evidence>
<evidence type="ECO:0000256" key="6">
    <source>
        <dbReference type="ARBA" id="ARBA00047886"/>
    </source>
</evidence>
<dbReference type="InterPro" id="IPR010610">
    <property type="entry name" value="EryCIII-like_C"/>
</dbReference>
<feature type="domain" description="Erythromycin biosynthesis protein CIII-like C-terminal" evidence="10">
    <location>
        <begin position="333"/>
        <end position="426"/>
    </location>
</feature>
<evidence type="ECO:0000256" key="5">
    <source>
        <dbReference type="ARBA" id="ARBA00029843"/>
    </source>
</evidence>
<evidence type="ECO:0000259" key="9">
    <source>
        <dbReference type="Pfam" id="PF03033"/>
    </source>
</evidence>
<organism evidence="11 12">
    <name type="scientific">Heterobasidion irregulare (strain TC 32-1)</name>
    <dbReference type="NCBI Taxonomy" id="747525"/>
    <lineage>
        <taxon>Eukaryota</taxon>
        <taxon>Fungi</taxon>
        <taxon>Dikarya</taxon>
        <taxon>Basidiomycota</taxon>
        <taxon>Agaricomycotina</taxon>
        <taxon>Agaricomycetes</taxon>
        <taxon>Russulales</taxon>
        <taxon>Bondarzewiaceae</taxon>
        <taxon>Heterobasidion</taxon>
        <taxon>Heterobasidion annosum species complex</taxon>
    </lineage>
</organism>
<dbReference type="eggNOG" id="KOG1192">
    <property type="taxonomic scope" value="Eukaryota"/>
</dbReference>
<dbReference type="Gene3D" id="3.40.50.2000">
    <property type="entry name" value="Glycogen Phosphorylase B"/>
    <property type="match status" value="2"/>
</dbReference>
<evidence type="ECO:0000259" key="10">
    <source>
        <dbReference type="Pfam" id="PF06722"/>
    </source>
</evidence>
<dbReference type="GeneID" id="20678486"/>
<dbReference type="SUPFAM" id="SSF53756">
    <property type="entry name" value="UDP-Glycosyltransferase/glycogen phosphorylase"/>
    <property type="match status" value="1"/>
</dbReference>
<sequence>MTNSLPAVMFTSTSSTFLTFKPKNPLRFTFLTIGSRGDVQPYIALAKGLMADGHHVKIATHGEFQSWVESYGIEFGYVGGDPTELMRICVENGTFTVSFLREGMQKFRGWIDDLLKTAWDACQDTDVLVESPSAMAGYHIAEALRIPYFKAFTMTWSRTRAYPHAFAVPERKMGGSYNYMTYVMFDQVFWRGTAGQINRWRRNTLGLPSTSLDKMEPHKIPFLYNFSPIVVPPPLDWPEWIRVTGYWFLDDASVGAKKWTPPPDLVEFIDSAHSQGKKVVYIGFGSIVVSDPKAMTRCIVDSIVQGGVHAILSKGWSDRLTKNVAEVPEAEEPLPKSIYPLASVPHDWLFKRIDAACHHGGAGTTGASLRAGIPTIIRPFFGDQFFWADRVEALGVGTGVRKLTVDSMAEALIAATTDHKQIDRAKLVGEQIRSENGVAIAIEAIYRDLEYARSLIRRTVHEDAVDAEDSTIREHDQSLSSLSSRPETRSEESSGNGAPSESGGGAPSEDWSVISDQDNTRSSTSSSRHNEGKDRTLSPKRSSLTAAVLSVLPDALTTSGHRRSRSASSVSTG</sequence>
<evidence type="ECO:0000256" key="7">
    <source>
        <dbReference type="ARBA" id="ARBA00049453"/>
    </source>
</evidence>
<dbReference type="Pfam" id="PF03033">
    <property type="entry name" value="Glyco_transf_28"/>
    <property type="match status" value="1"/>
</dbReference>
<evidence type="ECO:0000313" key="11">
    <source>
        <dbReference type="EMBL" id="ETW87624.1"/>
    </source>
</evidence>
<dbReference type="InParanoid" id="W4KPI9"/>
<comment type="catalytic activity">
    <reaction evidence="7">
        <text>a sterol + UDP-alpha-D-glucose = a sterol 3-beta-D-glucoside + UDP + H(+)</text>
        <dbReference type="Rhea" id="RHEA:22724"/>
        <dbReference type="ChEBI" id="CHEBI:15378"/>
        <dbReference type="ChEBI" id="CHEBI:15889"/>
        <dbReference type="ChEBI" id="CHEBI:37424"/>
        <dbReference type="ChEBI" id="CHEBI:58223"/>
        <dbReference type="ChEBI" id="CHEBI:58885"/>
        <dbReference type="EC" id="2.4.1.173"/>
    </reaction>
    <physiologicalReaction direction="left-to-right" evidence="7">
        <dbReference type="Rhea" id="RHEA:22725"/>
    </physiologicalReaction>
</comment>
<dbReference type="EMBL" id="KI925454">
    <property type="protein sequence ID" value="ETW87624.1"/>
    <property type="molecule type" value="Genomic_DNA"/>
</dbReference>
<dbReference type="InterPro" id="IPR050426">
    <property type="entry name" value="Glycosyltransferase_28"/>
</dbReference>
<dbReference type="FunFam" id="3.40.50.2000:FF:000009">
    <property type="entry name" value="Sterol 3-beta-glucosyltransferase UGT80A2"/>
    <property type="match status" value="1"/>
</dbReference>
<dbReference type="RefSeq" id="XP_009540420.1">
    <property type="nucleotide sequence ID" value="XM_009542125.1"/>
</dbReference>
<dbReference type="AlphaFoldDB" id="W4KPI9"/>
<dbReference type="OrthoDB" id="10261837at2759"/>
<accession>W4KPI9</accession>
<name>W4KPI9_HETIT</name>
<dbReference type="PANTHER" id="PTHR48050">
    <property type="entry name" value="STEROL 3-BETA-GLUCOSYLTRANSFERASE"/>
    <property type="match status" value="1"/>
</dbReference>
<dbReference type="CDD" id="cd03784">
    <property type="entry name" value="GT1_Gtf-like"/>
    <property type="match status" value="1"/>
</dbReference>
<comment type="catalytic activity">
    <reaction evidence="6">
        <text>ergosterol + UDP-alpha-D-glucose = ergosteryl 3-beta-D-glucoside + UDP + H(+)</text>
        <dbReference type="Rhea" id="RHEA:61836"/>
        <dbReference type="ChEBI" id="CHEBI:15378"/>
        <dbReference type="ChEBI" id="CHEBI:16933"/>
        <dbReference type="ChEBI" id="CHEBI:52973"/>
        <dbReference type="ChEBI" id="CHEBI:58223"/>
        <dbReference type="ChEBI" id="CHEBI:58885"/>
    </reaction>
    <physiologicalReaction direction="left-to-right" evidence="6">
        <dbReference type="Rhea" id="RHEA:61837"/>
    </physiologicalReaction>
</comment>
<reference evidence="11 12" key="1">
    <citation type="journal article" date="2012" name="New Phytol.">
        <title>Insight into trade-off between wood decay and parasitism from the genome of a fungal forest pathogen.</title>
        <authorList>
            <person name="Olson A."/>
            <person name="Aerts A."/>
            <person name="Asiegbu F."/>
            <person name="Belbahri L."/>
            <person name="Bouzid O."/>
            <person name="Broberg A."/>
            <person name="Canback B."/>
            <person name="Coutinho P.M."/>
            <person name="Cullen D."/>
            <person name="Dalman K."/>
            <person name="Deflorio G."/>
            <person name="van Diepen L.T."/>
            <person name="Dunand C."/>
            <person name="Duplessis S."/>
            <person name="Durling M."/>
            <person name="Gonthier P."/>
            <person name="Grimwood J."/>
            <person name="Fossdal C.G."/>
            <person name="Hansson D."/>
            <person name="Henrissat B."/>
            <person name="Hietala A."/>
            <person name="Himmelstrand K."/>
            <person name="Hoffmeister D."/>
            <person name="Hogberg N."/>
            <person name="James T.Y."/>
            <person name="Karlsson M."/>
            <person name="Kohler A."/>
            <person name="Kues U."/>
            <person name="Lee Y.H."/>
            <person name="Lin Y.C."/>
            <person name="Lind M."/>
            <person name="Lindquist E."/>
            <person name="Lombard V."/>
            <person name="Lucas S."/>
            <person name="Lunden K."/>
            <person name="Morin E."/>
            <person name="Murat C."/>
            <person name="Park J."/>
            <person name="Raffaello T."/>
            <person name="Rouze P."/>
            <person name="Salamov A."/>
            <person name="Schmutz J."/>
            <person name="Solheim H."/>
            <person name="Stahlberg J."/>
            <person name="Velez H."/>
            <person name="de Vries R.P."/>
            <person name="Wiebenga A."/>
            <person name="Woodward S."/>
            <person name="Yakovlev I."/>
            <person name="Garbelotto M."/>
            <person name="Martin F."/>
            <person name="Grigoriev I.V."/>
            <person name="Stenlid J."/>
        </authorList>
    </citation>
    <scope>NUCLEOTIDE SEQUENCE [LARGE SCALE GENOMIC DNA]</scope>
    <source>
        <strain evidence="11 12">TC 32-1</strain>
    </source>
</reference>
<keyword evidence="12" id="KW-1185">Reference proteome</keyword>
<proteinExistence type="inferred from homology"/>
<dbReference type="Pfam" id="PF06722">
    <property type="entry name" value="EryCIII-like_C"/>
    <property type="match status" value="1"/>
</dbReference>
<comment type="similarity">
    <text evidence="1">Belongs to the glycosyltransferase 28 family.</text>
</comment>
<dbReference type="KEGG" id="hir:HETIRDRAFT_59790"/>
<dbReference type="Proteomes" id="UP000030671">
    <property type="component" value="Unassembled WGS sequence"/>
</dbReference>
<dbReference type="EC" id="2.4.1.173" evidence="2"/>
<dbReference type="GO" id="GO:0016125">
    <property type="term" value="P:sterol metabolic process"/>
    <property type="evidence" value="ECO:0007669"/>
    <property type="project" value="TreeGrafter"/>
</dbReference>